<name>A0ABX6QPK5_9HYPH</name>
<reference evidence="3 4" key="1">
    <citation type="submission" date="2020-06" db="EMBL/GenBank/DDBJ databases">
        <title>Genome sequence of Rhizobium sp strain ADMK78.</title>
        <authorList>
            <person name="Rahi P."/>
        </authorList>
    </citation>
    <scope>NUCLEOTIDE SEQUENCE [LARGE SCALE GENOMIC DNA]</scope>
    <source>
        <strain evidence="3 4">ADMK78</strain>
    </source>
</reference>
<dbReference type="RefSeq" id="WP_138286088.1">
    <property type="nucleotide sequence ID" value="NZ_CP058350.1"/>
</dbReference>
<protein>
    <submittedName>
        <fullName evidence="3">Pilus assembly protein</fullName>
    </submittedName>
</protein>
<keyword evidence="4" id="KW-1185">Reference proteome</keyword>
<feature type="transmembrane region" description="Helical" evidence="1">
    <location>
        <begin position="20"/>
        <end position="42"/>
    </location>
</feature>
<evidence type="ECO:0000256" key="1">
    <source>
        <dbReference type="SAM" id="Phobius"/>
    </source>
</evidence>
<dbReference type="Pfam" id="PF07811">
    <property type="entry name" value="TadE"/>
    <property type="match status" value="1"/>
</dbReference>
<proteinExistence type="predicted"/>
<keyword evidence="1" id="KW-1133">Transmembrane helix</keyword>
<accession>A0ABX6QPK5</accession>
<sequence>MKRKGLALGISRDVSGATAIEFAILAPIFLSLVFGIFCQTLVTLQLSHLDYATYEAATELRLRSVSARNIEDFKTTVVCPAASPLLRCEDISVGVDSNPQVAQLSHWQGKEFIGKFCTGTAGSIVAVSVHYTVRGMFSTLYFGASTKENDVVTLRSRYFVVREPTVSGEGIIC</sequence>
<evidence type="ECO:0000259" key="2">
    <source>
        <dbReference type="Pfam" id="PF07811"/>
    </source>
</evidence>
<dbReference type="InterPro" id="IPR012495">
    <property type="entry name" value="TadE-like_dom"/>
</dbReference>
<evidence type="ECO:0000313" key="4">
    <source>
        <dbReference type="Proteomes" id="UP000308530"/>
    </source>
</evidence>
<evidence type="ECO:0000313" key="3">
    <source>
        <dbReference type="EMBL" id="QLF70534.1"/>
    </source>
</evidence>
<dbReference type="EMBL" id="CP058350">
    <property type="protein sequence ID" value="QLF70534.1"/>
    <property type="molecule type" value="Genomic_DNA"/>
</dbReference>
<keyword evidence="1" id="KW-0472">Membrane</keyword>
<feature type="domain" description="TadE-like" evidence="2">
    <location>
        <begin position="16"/>
        <end position="57"/>
    </location>
</feature>
<organism evidence="3 4">
    <name type="scientific">Peteryoungia desertarenae</name>
    <dbReference type="NCBI Taxonomy" id="1813451"/>
    <lineage>
        <taxon>Bacteria</taxon>
        <taxon>Pseudomonadati</taxon>
        <taxon>Pseudomonadota</taxon>
        <taxon>Alphaproteobacteria</taxon>
        <taxon>Hyphomicrobiales</taxon>
        <taxon>Rhizobiaceae</taxon>
        <taxon>Peteryoungia</taxon>
    </lineage>
</organism>
<keyword evidence="1" id="KW-0812">Transmembrane</keyword>
<dbReference type="Proteomes" id="UP000308530">
    <property type="component" value="Chromosome"/>
</dbReference>
<gene>
    <name evidence="3" type="ORF">FE840_013870</name>
</gene>